<dbReference type="InterPro" id="IPR037693">
    <property type="entry name" value="CCDC15"/>
</dbReference>
<dbReference type="Proteomes" id="UP000694398">
    <property type="component" value="Unassembled WGS sequence"/>
</dbReference>
<evidence type="ECO:0000313" key="3">
    <source>
        <dbReference type="Proteomes" id="UP000694398"/>
    </source>
</evidence>
<organism evidence="2 3">
    <name type="scientific">Chinchilla lanigera</name>
    <name type="common">Long-tailed chinchilla</name>
    <name type="synonym">Chinchilla villidera</name>
    <dbReference type="NCBI Taxonomy" id="34839"/>
    <lineage>
        <taxon>Eukaryota</taxon>
        <taxon>Metazoa</taxon>
        <taxon>Chordata</taxon>
        <taxon>Craniata</taxon>
        <taxon>Vertebrata</taxon>
        <taxon>Euteleostomi</taxon>
        <taxon>Mammalia</taxon>
        <taxon>Eutheria</taxon>
        <taxon>Euarchontoglires</taxon>
        <taxon>Glires</taxon>
        <taxon>Rodentia</taxon>
        <taxon>Hystricomorpha</taxon>
        <taxon>Chinchillidae</taxon>
        <taxon>Chinchilla</taxon>
    </lineage>
</organism>
<dbReference type="GO" id="GO:0005814">
    <property type="term" value="C:centriole"/>
    <property type="evidence" value="ECO:0007669"/>
    <property type="project" value="Ensembl"/>
</dbReference>
<dbReference type="PANTHER" id="PTHR14817:SF2">
    <property type="entry name" value="COILED-COIL DOMAIN-CONTAINING PROTEIN 15"/>
    <property type="match status" value="1"/>
</dbReference>
<dbReference type="Ensembl" id="ENSCLAT00000022110.1">
    <property type="protein sequence ID" value="ENSCLAP00000021906.1"/>
    <property type="gene ID" value="ENSCLAG00000015010.1"/>
</dbReference>
<name>A0A8C2YTD7_CHILA</name>
<proteinExistence type="predicted"/>
<evidence type="ECO:0000256" key="1">
    <source>
        <dbReference type="SAM" id="Coils"/>
    </source>
</evidence>
<dbReference type="GO" id="GO:1903724">
    <property type="term" value="P:positive regulation of centriole elongation"/>
    <property type="evidence" value="ECO:0007669"/>
    <property type="project" value="Ensembl"/>
</dbReference>
<dbReference type="PANTHER" id="PTHR14817">
    <property type="entry name" value="COILED-COIL DOMAIN-CONTAINING PROTEIN 15"/>
    <property type="match status" value="1"/>
</dbReference>
<evidence type="ECO:0000313" key="2">
    <source>
        <dbReference type="Ensembl" id="ENSCLAP00000021906.1"/>
    </source>
</evidence>
<sequence>MPSPKFQCLVHYLQDLTLSSLQILAGVMPLSFCVWFAAKKLRNVIWQNPLLYPAKCEPVDSCCRYIACIASAGIRSWGLRSRLSSGSKLPAAQRVSSYWVPITESQMPGRRCPLKKHRNVTDLPLALNPMKSKDVLAVLAERNQAVVPVGAWVEPASPNSSEIPAYTSACIIEEELKEQLRRKEEALKHFQRQVKHRVNQQIRLRKKQQLQKSYEALSSKAEKEGSVAMQSFDPAHLTPKRTSVFPSNSNAAFGSFRFPPSQMLGDAVEDEKNQSHLFQQQAQALSQTMKLARHRLASFKTVSEKMTAVFPNDKRKTSPIQEKVKFKNPLFVVMEEKEQNQWHYQGLQNIPPESQGDLMEVHSVGPEAQSVEPDLQAVKLAVPSTEAESQAVEPEGQAIKTKTQGIMLKTCGIKLEDGNIELEAQDFLPSNQAFLPKDQGILPKDNCVFPEGQNTPHKYQDQNFLHKDQDFLPRNQHVYSKEQDILLKCQDEDFIPEDQDFRHRDQCVLPQDQDQDFLPEDQSFLPGDQCVLPRNENIVPKCQDHDFLPKGQEFLSEDHSIILNYQDQDFLPKDQSVLPKDQNILGKCQKQDFPSKDQKVHFKKDPLFDMTDEEERRDISLEGYQYLPPKPQCQNFIKEQHRNCGLASHDLTNERRRKDLFPECSGYAVHETQDPASAREQSLYAVQKASGGTAERQREDLLVEHHQHLMPRDQRGPCSGQQVYKYPSGLSVEFQASLSIHSGIDQEEEKKERQKQYLRHRRLFMDIEREQVKEQKRQKEQKKKNIEKIKKKKEQQCYVDEQKTVRLSSAGALYSEQKMSDSLGQLQLEEIKGTREKQQQREKEYVRYIEALRAQVQEKMKLYNITLPPLCFCGPDFWDAHPDTCANNCIFYKNHRAYNRALYSVISSSDVSEGNSTLRNAIHNFASAHRRILKNT</sequence>
<keyword evidence="1" id="KW-0175">Coiled coil</keyword>
<reference evidence="2" key="1">
    <citation type="submission" date="2025-08" db="UniProtKB">
        <authorList>
            <consortium name="Ensembl"/>
        </authorList>
    </citation>
    <scope>IDENTIFICATION</scope>
</reference>
<gene>
    <name evidence="2" type="primary">CCDC15</name>
    <name evidence="2" type="synonym">Ccdc15</name>
</gene>
<dbReference type="GO" id="GO:0005813">
    <property type="term" value="C:centrosome"/>
    <property type="evidence" value="ECO:0007669"/>
    <property type="project" value="Ensembl"/>
</dbReference>
<dbReference type="GeneTree" id="ENSGT00500000044966"/>
<dbReference type="GO" id="GO:0060271">
    <property type="term" value="P:cilium assembly"/>
    <property type="evidence" value="ECO:0007669"/>
    <property type="project" value="Ensembl"/>
</dbReference>
<accession>A0A8C2YTD7</accession>
<protein>
    <submittedName>
        <fullName evidence="2">Coiled-coil domain containing 15</fullName>
    </submittedName>
</protein>
<dbReference type="AlphaFoldDB" id="A0A8C2YTD7"/>
<feature type="coiled-coil region" evidence="1">
    <location>
        <begin position="765"/>
        <end position="796"/>
    </location>
</feature>
<keyword evidence="3" id="KW-1185">Reference proteome</keyword>
<reference evidence="2" key="2">
    <citation type="submission" date="2025-09" db="UniProtKB">
        <authorList>
            <consortium name="Ensembl"/>
        </authorList>
    </citation>
    <scope>IDENTIFICATION</scope>
</reference>